<dbReference type="SUPFAM" id="SSF46689">
    <property type="entry name" value="Homeodomain-like"/>
    <property type="match status" value="1"/>
</dbReference>
<keyword evidence="7" id="KW-1185">Reference proteome</keyword>
<reference evidence="6 7" key="1">
    <citation type="submission" date="2024-05" db="EMBL/GenBank/DDBJ databases">
        <authorList>
            <person name="Duchaud E."/>
        </authorList>
    </citation>
    <scope>NUCLEOTIDE SEQUENCE [LARGE SCALE GENOMIC DNA]</scope>
    <source>
        <strain evidence="6">Ena-SAMPLE-TAB-13-05-2024-13:56:06:370-140302</strain>
    </source>
</reference>
<organism evidence="6 7">
    <name type="scientific">Tenacibaculum platacis</name>
    <dbReference type="NCBI Taxonomy" id="3137852"/>
    <lineage>
        <taxon>Bacteria</taxon>
        <taxon>Pseudomonadati</taxon>
        <taxon>Bacteroidota</taxon>
        <taxon>Flavobacteriia</taxon>
        <taxon>Flavobacteriales</taxon>
        <taxon>Flavobacteriaceae</taxon>
        <taxon>Tenacibaculum</taxon>
    </lineage>
</organism>
<keyword evidence="4" id="KW-0472">Membrane</keyword>
<feature type="transmembrane region" description="Helical" evidence="4">
    <location>
        <begin position="206"/>
        <end position="229"/>
    </location>
</feature>
<keyword evidence="3" id="KW-0804">Transcription</keyword>
<name>A0ABM9NQM0_9FLAO</name>
<keyword evidence="4" id="KW-0812">Transmembrane</keyword>
<feature type="transmembrane region" description="Helical" evidence="4">
    <location>
        <begin position="97"/>
        <end position="116"/>
    </location>
</feature>
<dbReference type="EMBL" id="CAXIXY010000003">
    <property type="protein sequence ID" value="CAL2075192.1"/>
    <property type="molecule type" value="Genomic_DNA"/>
</dbReference>
<feature type="domain" description="HTH araC/xylS-type" evidence="5">
    <location>
        <begin position="258"/>
        <end position="361"/>
    </location>
</feature>
<dbReference type="PANTHER" id="PTHR43280">
    <property type="entry name" value="ARAC-FAMILY TRANSCRIPTIONAL REGULATOR"/>
    <property type="match status" value="1"/>
</dbReference>
<dbReference type="InterPro" id="IPR020449">
    <property type="entry name" value="Tscrpt_reg_AraC-type_HTH"/>
</dbReference>
<dbReference type="InterPro" id="IPR018062">
    <property type="entry name" value="HTH_AraC-typ_CS"/>
</dbReference>
<protein>
    <submittedName>
        <fullName evidence="6">AraC-like DNA-binding protein</fullName>
    </submittedName>
</protein>
<dbReference type="Gene3D" id="1.10.10.60">
    <property type="entry name" value="Homeodomain-like"/>
    <property type="match status" value="2"/>
</dbReference>
<keyword evidence="4" id="KW-1133">Transmembrane helix</keyword>
<keyword evidence="1" id="KW-0805">Transcription regulation</keyword>
<feature type="transmembrane region" description="Helical" evidence="4">
    <location>
        <begin position="6"/>
        <end position="25"/>
    </location>
</feature>
<dbReference type="PROSITE" id="PS01124">
    <property type="entry name" value="HTH_ARAC_FAMILY_2"/>
    <property type="match status" value="1"/>
</dbReference>
<feature type="transmembrane region" description="Helical" evidence="4">
    <location>
        <begin position="132"/>
        <end position="152"/>
    </location>
</feature>
<evidence type="ECO:0000256" key="1">
    <source>
        <dbReference type="ARBA" id="ARBA00023015"/>
    </source>
</evidence>
<sequence length="361" mass="42747">MQVSEFFNLFLIVSAIHGFVFSFFLFKKTGLDKNTLFLNLMILVIALNNLQSWLLAEQFLVLDYIQIPWHFLIAPLFYSFVINYLKIENLFFNILKVIFPVFIISIVFQVVSFSFIKDTSTTAEYELFYEKYTAVEELISFIVSISIFIYTFKIIKFKKNLFKSVLSYDNLKWINTFIFLALLSYAFWALAVGVKFQLNFQNFIVFFYPLRIMTTILIYWLGYELVYMLRQVKERKSIREQNLKKPEAQQNSNSKKFKDIEDYLVDNRRFLDNLLSLETLANELRVSTSQLSKLINEQSSKNFNQLINEYRIEYSKDLLQNNDYDQYTITSIALESGFNSKSTFYTAFKKHTGVTPTQFRG</sequence>
<gene>
    <name evidence="6" type="ORF">T190607A01A_10149</name>
</gene>
<dbReference type="PRINTS" id="PR00032">
    <property type="entry name" value="HTHARAC"/>
</dbReference>
<evidence type="ECO:0000313" key="6">
    <source>
        <dbReference type="EMBL" id="CAL2075192.1"/>
    </source>
</evidence>
<dbReference type="SMART" id="SM00342">
    <property type="entry name" value="HTH_ARAC"/>
    <property type="match status" value="1"/>
</dbReference>
<evidence type="ECO:0000259" key="5">
    <source>
        <dbReference type="PROSITE" id="PS01124"/>
    </source>
</evidence>
<dbReference type="InterPro" id="IPR009057">
    <property type="entry name" value="Homeodomain-like_sf"/>
</dbReference>
<dbReference type="PANTHER" id="PTHR43280:SF29">
    <property type="entry name" value="ARAC-FAMILY TRANSCRIPTIONAL REGULATOR"/>
    <property type="match status" value="1"/>
</dbReference>
<dbReference type="InterPro" id="IPR018060">
    <property type="entry name" value="HTH_AraC"/>
</dbReference>
<accession>A0ABM9NQM0</accession>
<dbReference type="Pfam" id="PF12833">
    <property type="entry name" value="HTH_18"/>
    <property type="match status" value="1"/>
</dbReference>
<feature type="transmembrane region" description="Helical" evidence="4">
    <location>
        <begin position="67"/>
        <end position="85"/>
    </location>
</feature>
<evidence type="ECO:0000256" key="4">
    <source>
        <dbReference type="SAM" id="Phobius"/>
    </source>
</evidence>
<keyword evidence="2" id="KW-0238">DNA-binding</keyword>
<dbReference type="Proteomes" id="UP001497416">
    <property type="component" value="Unassembled WGS sequence"/>
</dbReference>
<comment type="caution">
    <text evidence="6">The sequence shown here is derived from an EMBL/GenBank/DDBJ whole genome shotgun (WGS) entry which is preliminary data.</text>
</comment>
<feature type="transmembrane region" description="Helical" evidence="4">
    <location>
        <begin position="37"/>
        <end position="55"/>
    </location>
</feature>
<evidence type="ECO:0000313" key="7">
    <source>
        <dbReference type="Proteomes" id="UP001497416"/>
    </source>
</evidence>
<proteinExistence type="predicted"/>
<feature type="transmembrane region" description="Helical" evidence="4">
    <location>
        <begin position="173"/>
        <end position="194"/>
    </location>
</feature>
<evidence type="ECO:0000256" key="2">
    <source>
        <dbReference type="ARBA" id="ARBA00023125"/>
    </source>
</evidence>
<evidence type="ECO:0000256" key="3">
    <source>
        <dbReference type="ARBA" id="ARBA00023163"/>
    </source>
</evidence>
<dbReference type="PROSITE" id="PS00041">
    <property type="entry name" value="HTH_ARAC_FAMILY_1"/>
    <property type="match status" value="1"/>
</dbReference>